<dbReference type="RefSeq" id="XP_022081822.1">
    <property type="nucleotide sequence ID" value="XM_022226130.1"/>
</dbReference>
<accession>A0A8B7XNS0</accession>
<dbReference type="OrthoDB" id="10069902at2759"/>
<protein>
    <submittedName>
        <fullName evidence="3">Uncharacterized protein LOC110974470</fullName>
    </submittedName>
</protein>
<dbReference type="Proteomes" id="UP000694845">
    <property type="component" value="Unplaced"/>
</dbReference>
<gene>
    <name evidence="3" type="primary">LOC110974470</name>
</gene>
<feature type="region of interest" description="Disordered" evidence="1">
    <location>
        <begin position="1"/>
        <end position="28"/>
    </location>
</feature>
<dbReference type="GeneID" id="110974470"/>
<proteinExistence type="predicted"/>
<keyword evidence="2" id="KW-1185">Reference proteome</keyword>
<evidence type="ECO:0000313" key="2">
    <source>
        <dbReference type="Proteomes" id="UP000694845"/>
    </source>
</evidence>
<name>A0A8B7XNS0_ACAPL</name>
<sequence>MSEPGDGPRLGTGLQFPQKVGLPPDAQGSEYFESRDGALKIFRKFKEISNRQDTADLFRQNFDPTKPGAFAKQKEVMQSIDRLTMEELGLTSSITDWNKFPGILKTLVYKWSFDPVVMKELMGFVVIIKRRGFTRQVGSEMEDVGLVSMAKEEVSLSSLHVHKERPLVLIASSLS</sequence>
<dbReference type="AlphaFoldDB" id="A0A8B7XNS0"/>
<reference evidence="3" key="1">
    <citation type="submission" date="2025-08" db="UniProtKB">
        <authorList>
            <consortium name="RefSeq"/>
        </authorList>
    </citation>
    <scope>IDENTIFICATION</scope>
</reference>
<evidence type="ECO:0000313" key="3">
    <source>
        <dbReference type="RefSeq" id="XP_022081822.1"/>
    </source>
</evidence>
<dbReference type="KEGG" id="aplc:110974470"/>
<evidence type="ECO:0000256" key="1">
    <source>
        <dbReference type="SAM" id="MobiDB-lite"/>
    </source>
</evidence>
<organism evidence="2 3">
    <name type="scientific">Acanthaster planci</name>
    <name type="common">Crown-of-thorns starfish</name>
    <dbReference type="NCBI Taxonomy" id="133434"/>
    <lineage>
        <taxon>Eukaryota</taxon>
        <taxon>Metazoa</taxon>
        <taxon>Echinodermata</taxon>
        <taxon>Eleutherozoa</taxon>
        <taxon>Asterozoa</taxon>
        <taxon>Asteroidea</taxon>
        <taxon>Valvatacea</taxon>
        <taxon>Valvatida</taxon>
        <taxon>Acanthasteridae</taxon>
        <taxon>Acanthaster</taxon>
    </lineage>
</organism>
<dbReference type="OMA" id="HTHKERP"/>